<organism evidence="2 3">
    <name type="scientific">Australozyma saopauloensis</name>
    <dbReference type="NCBI Taxonomy" id="291208"/>
    <lineage>
        <taxon>Eukaryota</taxon>
        <taxon>Fungi</taxon>
        <taxon>Dikarya</taxon>
        <taxon>Ascomycota</taxon>
        <taxon>Saccharomycotina</taxon>
        <taxon>Pichiomycetes</taxon>
        <taxon>Metschnikowiaceae</taxon>
        <taxon>Australozyma</taxon>
    </lineage>
</organism>
<evidence type="ECO:0000313" key="2">
    <source>
        <dbReference type="EMBL" id="WPK23943.1"/>
    </source>
</evidence>
<proteinExistence type="predicted"/>
<keyword evidence="3" id="KW-1185">Reference proteome</keyword>
<feature type="region of interest" description="Disordered" evidence="1">
    <location>
        <begin position="29"/>
        <end position="49"/>
    </location>
</feature>
<evidence type="ECO:0000313" key="3">
    <source>
        <dbReference type="Proteomes" id="UP001338582"/>
    </source>
</evidence>
<dbReference type="RefSeq" id="XP_062876327.1">
    <property type="nucleotide sequence ID" value="XM_063020257.1"/>
</dbReference>
<dbReference type="AlphaFoldDB" id="A0AAX4H657"/>
<dbReference type="EMBL" id="CP138894">
    <property type="protein sequence ID" value="WPK23943.1"/>
    <property type="molecule type" value="Genomic_DNA"/>
</dbReference>
<dbReference type="KEGG" id="asau:88172259"/>
<dbReference type="GeneID" id="88172259"/>
<accession>A0AAX4H657</accession>
<dbReference type="Proteomes" id="UP001338582">
    <property type="component" value="Chromosome 1"/>
</dbReference>
<evidence type="ECO:0000256" key="1">
    <source>
        <dbReference type="SAM" id="MobiDB-lite"/>
    </source>
</evidence>
<reference evidence="2 3" key="1">
    <citation type="submission" date="2023-10" db="EMBL/GenBank/DDBJ databases">
        <title>Draft Genome Sequence of Candida saopaulonensis from a very Premature Infant with Sepsis.</title>
        <authorList>
            <person name="Ning Y."/>
            <person name="Dai R."/>
            <person name="Xiao M."/>
            <person name="Xu Y."/>
            <person name="Yan Q."/>
            <person name="Zhang L."/>
        </authorList>
    </citation>
    <scope>NUCLEOTIDE SEQUENCE [LARGE SCALE GENOMIC DNA]</scope>
    <source>
        <strain evidence="2 3">19XY460</strain>
    </source>
</reference>
<sequence length="502" mass="55284">MQENENEEKKNMSVSLTIDFSEHQIHGTDNGNSIGQQVTSSNVVKGTQVSKTRSSDLTSVWSLRAIRHDVNSHLTLRSLNGSVGLTLRNSVTLGEQQEVVDQGLHILLHRGSWRWRDLVVLNLDWALRHIVDTLFNDSQGLSELSHSTQVTVVTVTVVTNSHIEVHELVSIVWLSLSDIIWDTGASKHNTRQGVVQSIIGGNNTNINSSVLPDTVVSTQLFGLIDSVTELGGPHVDIVQQASWQVLGNTTWSDVGSVQSSTGNTFVELHQLLSLLETPQERSQTTHIHNVGQHRHTVVQHTGDLTKQGTDILGSQRNLNIKKLLHSKREHQLVGHHGDVVQTVKVGQSLHVCLGFNQFLGTTMKQTNVRVRTDNLLTLQLQNQTQHTVCGWMLWTEVDGEVSDLGVLLVDQVGVVVVTPRHVHLVHRLCERCFVEDQAVVGDFLGDLTHGTLPGFVGIFRGAGTQSGGRREVSGRRSRGSHGGFGQGSEGEHCGWGWWECLC</sequence>
<gene>
    <name evidence="2" type="ORF">PUMCH_001193</name>
</gene>
<protein>
    <submittedName>
        <fullName evidence="2">Uncharacterized protein</fullName>
    </submittedName>
</protein>
<name>A0AAX4H657_9ASCO</name>
<feature type="region of interest" description="Disordered" evidence="1">
    <location>
        <begin position="464"/>
        <end position="489"/>
    </location>
</feature>